<reference evidence="13 14" key="1">
    <citation type="submission" date="2018-10" db="EMBL/GenBank/DDBJ databases">
        <title>Fifty Aureobasidium pullulans genomes reveal a recombining polyextremotolerant generalist.</title>
        <authorList>
            <person name="Gostincar C."/>
            <person name="Turk M."/>
            <person name="Zajc J."/>
            <person name="Gunde-Cimerman N."/>
        </authorList>
    </citation>
    <scope>NUCLEOTIDE SEQUENCE [LARGE SCALE GENOMIC DNA]</scope>
    <source>
        <strain evidence="13 14">EXF-9785</strain>
    </source>
</reference>
<dbReference type="AlphaFoldDB" id="A0A4S9ES70"/>
<dbReference type="Pfam" id="PF05983">
    <property type="entry name" value="Med7"/>
    <property type="match status" value="1"/>
</dbReference>
<dbReference type="GO" id="GO:0003712">
    <property type="term" value="F:transcription coregulator activity"/>
    <property type="evidence" value="ECO:0007669"/>
    <property type="project" value="InterPro"/>
</dbReference>
<feature type="region of interest" description="Disordered" evidence="12">
    <location>
        <begin position="74"/>
        <end position="94"/>
    </location>
</feature>
<evidence type="ECO:0000256" key="10">
    <source>
        <dbReference type="RuleBase" id="RU364060"/>
    </source>
</evidence>
<feature type="coiled-coil region" evidence="11">
    <location>
        <begin position="186"/>
        <end position="213"/>
    </location>
</feature>
<evidence type="ECO:0000256" key="4">
    <source>
        <dbReference type="ARBA" id="ARBA00020631"/>
    </source>
</evidence>
<dbReference type="PANTHER" id="PTHR21428:SF11">
    <property type="entry name" value="MEDIATOR OF RNA POLYMERASE II TRANSCRIPTION SUBUNIT 7"/>
    <property type="match status" value="1"/>
</dbReference>
<evidence type="ECO:0000256" key="1">
    <source>
        <dbReference type="ARBA" id="ARBA00004123"/>
    </source>
</evidence>
<comment type="caution">
    <text evidence="13">The sequence shown here is derived from an EMBL/GenBank/DDBJ whole genome shotgun (WGS) entry which is preliminary data.</text>
</comment>
<dbReference type="Proteomes" id="UP000308953">
    <property type="component" value="Unassembled WGS sequence"/>
</dbReference>
<protein>
    <recommendedName>
        <fullName evidence="4 10">Mediator of RNA polymerase II transcription subunit 7</fullName>
    </recommendedName>
</protein>
<comment type="similarity">
    <text evidence="2 10">Belongs to the Mediator complex subunit 7 family.</text>
</comment>
<evidence type="ECO:0000256" key="8">
    <source>
        <dbReference type="ARBA" id="ARBA00023242"/>
    </source>
</evidence>
<dbReference type="SUPFAM" id="SSF140718">
    <property type="entry name" value="Mediator hinge subcomplex-like"/>
    <property type="match status" value="1"/>
</dbReference>
<dbReference type="GO" id="GO:0070847">
    <property type="term" value="C:core mediator complex"/>
    <property type="evidence" value="ECO:0007669"/>
    <property type="project" value="TreeGrafter"/>
</dbReference>
<sequence>MKSSTFNHQHALRNMAEQAQARMLSAAFPTPPPYYKHFTKQNVTKVRQIRKEAATNSDQVDVGSLPADLRYLIPPEPPADGRYKSFGAQHDGARADEGSQLAQPAQSLAQAGIQELFPADAAHLDPTPHLQTLTRAVLLNFLELVGTLSVNPTQGPEKVEHLQTLFYNLHDLINRYRPHQARESLIMTMEDQLDKIKAQVKSVNSAKDRMEQVLSDIRVQATSETANTPAKQEKPPASETAQLTNTIQKAMYDALEFDLDD</sequence>
<dbReference type="InterPro" id="IPR009244">
    <property type="entry name" value="Mediatior_Med7"/>
</dbReference>
<keyword evidence="7 10" id="KW-0804">Transcription</keyword>
<dbReference type="GO" id="GO:0016592">
    <property type="term" value="C:mediator complex"/>
    <property type="evidence" value="ECO:0007669"/>
    <property type="project" value="InterPro"/>
</dbReference>
<evidence type="ECO:0000313" key="13">
    <source>
        <dbReference type="EMBL" id="THX37635.1"/>
    </source>
</evidence>
<comment type="subcellular location">
    <subcellularLocation>
        <location evidence="1 10">Nucleus</location>
    </subcellularLocation>
</comment>
<keyword evidence="5 10" id="KW-0805">Transcription regulation</keyword>
<keyword evidence="6 10" id="KW-0010">Activator</keyword>
<name>A0A4S9ES70_AURPU</name>
<evidence type="ECO:0000256" key="6">
    <source>
        <dbReference type="ARBA" id="ARBA00023159"/>
    </source>
</evidence>
<evidence type="ECO:0000256" key="2">
    <source>
        <dbReference type="ARBA" id="ARBA00009994"/>
    </source>
</evidence>
<keyword evidence="8 10" id="KW-0539">Nucleus</keyword>
<evidence type="ECO:0000256" key="9">
    <source>
        <dbReference type="ARBA" id="ARBA00025687"/>
    </source>
</evidence>
<dbReference type="PANTHER" id="PTHR21428">
    <property type="entry name" value="MEDIATOR OF RNA POLYMERASE II TRANSCRIPTION SUBUNIT 7"/>
    <property type="match status" value="1"/>
</dbReference>
<evidence type="ECO:0000313" key="14">
    <source>
        <dbReference type="Proteomes" id="UP000308953"/>
    </source>
</evidence>
<dbReference type="EMBL" id="QZAV01000125">
    <property type="protein sequence ID" value="THX37635.1"/>
    <property type="molecule type" value="Genomic_DNA"/>
</dbReference>
<evidence type="ECO:0000256" key="7">
    <source>
        <dbReference type="ARBA" id="ARBA00023163"/>
    </source>
</evidence>
<evidence type="ECO:0000256" key="11">
    <source>
        <dbReference type="SAM" id="Coils"/>
    </source>
</evidence>
<dbReference type="InterPro" id="IPR037212">
    <property type="entry name" value="Med7/Med21-like"/>
</dbReference>
<comment type="function">
    <text evidence="9">Component of the Mediator complex, a coactivator involved in the regulated transcription of nearly all RNA polymerase II-dependent genes. Mediator functions as a bridge to convey information from gene-specific regulatory proteins to the basal RNA polymerase II transcription machinery. Mediator is recruited to promoters by direct interactions with regulatory proteins and serves as a scaffold for the assembly of a functional preinitiation complex with RNA polymerase II and the general transcription factors.</text>
</comment>
<proteinExistence type="inferred from homology"/>
<evidence type="ECO:0000256" key="3">
    <source>
        <dbReference type="ARBA" id="ARBA00011837"/>
    </source>
</evidence>
<organism evidence="13 14">
    <name type="scientific">Aureobasidium pullulans</name>
    <name type="common">Black yeast</name>
    <name type="synonym">Pullularia pullulans</name>
    <dbReference type="NCBI Taxonomy" id="5580"/>
    <lineage>
        <taxon>Eukaryota</taxon>
        <taxon>Fungi</taxon>
        <taxon>Dikarya</taxon>
        <taxon>Ascomycota</taxon>
        <taxon>Pezizomycotina</taxon>
        <taxon>Dothideomycetes</taxon>
        <taxon>Dothideomycetidae</taxon>
        <taxon>Dothideales</taxon>
        <taxon>Saccotheciaceae</taxon>
        <taxon>Aureobasidium</taxon>
    </lineage>
</organism>
<comment type="subunit">
    <text evidence="3 10">Component of the Mediator complex.</text>
</comment>
<dbReference type="Gene3D" id="6.10.140.200">
    <property type="match status" value="1"/>
</dbReference>
<evidence type="ECO:0000256" key="12">
    <source>
        <dbReference type="SAM" id="MobiDB-lite"/>
    </source>
</evidence>
<dbReference type="Gene3D" id="6.10.140.1520">
    <property type="match status" value="1"/>
</dbReference>
<dbReference type="InterPro" id="IPR044888">
    <property type="entry name" value="Mediatior_Med7_sf"/>
</dbReference>
<dbReference type="GO" id="GO:0006357">
    <property type="term" value="P:regulation of transcription by RNA polymerase II"/>
    <property type="evidence" value="ECO:0007669"/>
    <property type="project" value="InterPro"/>
</dbReference>
<evidence type="ECO:0000256" key="5">
    <source>
        <dbReference type="ARBA" id="ARBA00023015"/>
    </source>
</evidence>
<gene>
    <name evidence="13" type="ORF">D6D10_05728</name>
</gene>
<accession>A0A4S9ES70</accession>
<keyword evidence="11" id="KW-0175">Coiled coil</keyword>